<name>A0A1U7LTH9_NEOID</name>
<comment type="subcellular location">
    <subcellularLocation>
        <location evidence="1 12">Mitochondrion inner membrane</location>
        <topology evidence="1 12">Multi-pass membrane protein</topology>
    </subcellularLocation>
</comment>
<dbReference type="FunFam" id="2.40.128.330:FF:000002">
    <property type="entry name" value="Inner membrane magnesium transporter mrs2"/>
    <property type="match status" value="1"/>
</dbReference>
<dbReference type="CDD" id="cd12823">
    <property type="entry name" value="Mrs2_Mfm1p-like"/>
    <property type="match status" value="1"/>
</dbReference>
<accession>A0A1U7LTH9</accession>
<reference evidence="13 14" key="1">
    <citation type="submission" date="2016-04" db="EMBL/GenBank/DDBJ databases">
        <title>Evolutionary innovation and constraint leading to complex multicellularity in the Ascomycota.</title>
        <authorList>
            <person name="Cisse O."/>
            <person name="Nguyen A."/>
            <person name="Hewitt D.A."/>
            <person name="Jedd G."/>
            <person name="Stajich J.E."/>
        </authorList>
    </citation>
    <scope>NUCLEOTIDE SEQUENCE [LARGE SCALE GENOMIC DNA]</scope>
    <source>
        <strain evidence="13 14">DAH-3</strain>
    </source>
</reference>
<evidence type="ECO:0000256" key="4">
    <source>
        <dbReference type="ARBA" id="ARBA00022692"/>
    </source>
</evidence>
<dbReference type="STRING" id="1198029.A0A1U7LTH9"/>
<comment type="caution">
    <text evidence="13">The sequence shown here is derived from an EMBL/GenBank/DDBJ whole genome shotgun (WGS) entry which is preliminary data.</text>
</comment>
<evidence type="ECO:0000256" key="10">
    <source>
        <dbReference type="ARBA" id="ARBA00023128"/>
    </source>
</evidence>
<dbReference type="InterPro" id="IPR039204">
    <property type="entry name" value="MRS2-like"/>
</dbReference>
<sequence>MSTLSRSVYSPVLRALVFSRGLSSRPRATTLVSPFFQGTKRHTSETCSIGLSKLKQKKKALPLHHEPVLKRSAIPNHKSNDLLVRCTEFDCQGNVRVVSGEFKKSELCTQHGLLPRDLRKLAPGINVFLPSILVRKNSILINLLHIRTLVKADLVLVFDIYGSIDSHTQSVFMYDLEGKLRQGSKAMGGLPYELRAVEAVLISVTTALNAEMKILQSLVTTLLSDLEEHIDRDNLRRLLVYSKNLSAFEKKATLVRDTLDEILESDEDLVGMYLSEKRRGKERSLDQHDEVELLLEAYLQQTDEIVQIVDNLVSNIKSTEEIVNIILDANRNSLMLLDLKVSMGTLGIGSGALVAGLFGMNLHTGLEESLFVFQYVSVFAFILTVGVCAYGLQRLRKVQRVKMWNEQ</sequence>
<keyword evidence="6 12" id="KW-0460">Magnesium</keyword>
<dbReference type="GO" id="GO:0015095">
    <property type="term" value="F:magnesium ion transmembrane transporter activity"/>
    <property type="evidence" value="ECO:0007669"/>
    <property type="project" value="TreeGrafter"/>
</dbReference>
<keyword evidence="14" id="KW-1185">Reference proteome</keyword>
<evidence type="ECO:0000256" key="1">
    <source>
        <dbReference type="ARBA" id="ARBA00004448"/>
    </source>
</evidence>
<evidence type="ECO:0000256" key="11">
    <source>
        <dbReference type="ARBA" id="ARBA00023136"/>
    </source>
</evidence>
<keyword evidence="3 12" id="KW-0813">Transport</keyword>
<evidence type="ECO:0000256" key="2">
    <source>
        <dbReference type="ARBA" id="ARBA00009765"/>
    </source>
</evidence>
<gene>
    <name evidence="13" type="ORF">NEOLI_001785</name>
</gene>
<evidence type="ECO:0000256" key="6">
    <source>
        <dbReference type="ARBA" id="ARBA00022842"/>
    </source>
</evidence>
<dbReference type="GO" id="GO:0045016">
    <property type="term" value="P:mitochondrial magnesium ion transmembrane transport"/>
    <property type="evidence" value="ECO:0007669"/>
    <property type="project" value="UniProtKB-ARBA"/>
</dbReference>
<dbReference type="OMA" id="FKQKGVM"/>
<comment type="similarity">
    <text evidence="2 12">Belongs to the CorA metal ion transporter (MIT) (TC 1.A.35) family.</text>
</comment>
<evidence type="ECO:0000256" key="5">
    <source>
        <dbReference type="ARBA" id="ARBA00022792"/>
    </source>
</evidence>
<evidence type="ECO:0000256" key="3">
    <source>
        <dbReference type="ARBA" id="ARBA00022448"/>
    </source>
</evidence>
<keyword evidence="8 12" id="KW-1133">Transmembrane helix</keyword>
<proteinExistence type="inferred from homology"/>
<dbReference type="GO" id="GO:0005743">
    <property type="term" value="C:mitochondrial inner membrane"/>
    <property type="evidence" value="ECO:0007669"/>
    <property type="project" value="UniProtKB-SubCell"/>
</dbReference>
<dbReference type="Gene3D" id="2.40.128.330">
    <property type="match status" value="1"/>
</dbReference>
<evidence type="ECO:0000313" key="13">
    <source>
        <dbReference type="EMBL" id="OLL25918.1"/>
    </source>
</evidence>
<evidence type="ECO:0000256" key="7">
    <source>
        <dbReference type="ARBA" id="ARBA00022946"/>
    </source>
</evidence>
<dbReference type="OrthoDB" id="10251508at2759"/>
<dbReference type="EMBL" id="LXFE01000286">
    <property type="protein sequence ID" value="OLL25918.1"/>
    <property type="molecule type" value="Genomic_DNA"/>
</dbReference>
<evidence type="ECO:0000256" key="12">
    <source>
        <dbReference type="RuleBase" id="RU366042"/>
    </source>
</evidence>
<evidence type="ECO:0000256" key="9">
    <source>
        <dbReference type="ARBA" id="ARBA00023065"/>
    </source>
</evidence>
<dbReference type="PANTHER" id="PTHR13890:SF0">
    <property type="entry name" value="MAGNESIUM TRANSPORTER MRS2 HOMOLOG, MITOCHONDRIAL"/>
    <property type="match status" value="1"/>
</dbReference>
<keyword evidence="11 12" id="KW-0472">Membrane</keyword>
<feature type="transmembrane region" description="Helical" evidence="12">
    <location>
        <begin position="341"/>
        <end position="360"/>
    </location>
</feature>
<keyword evidence="7" id="KW-0809">Transit peptide</keyword>
<dbReference type="FunFam" id="1.20.58.340:FF:000005">
    <property type="entry name" value="Inner membrane magnesium transporter MRS2"/>
    <property type="match status" value="1"/>
</dbReference>
<evidence type="ECO:0000313" key="14">
    <source>
        <dbReference type="Proteomes" id="UP000186594"/>
    </source>
</evidence>
<dbReference type="Pfam" id="PF22099">
    <property type="entry name" value="MRS2-like"/>
    <property type="match status" value="1"/>
</dbReference>
<keyword evidence="9 12" id="KW-0406">Ion transport</keyword>
<dbReference type="AlphaFoldDB" id="A0A1U7LTH9"/>
<organism evidence="13 14">
    <name type="scientific">Neolecta irregularis (strain DAH-3)</name>
    <dbReference type="NCBI Taxonomy" id="1198029"/>
    <lineage>
        <taxon>Eukaryota</taxon>
        <taxon>Fungi</taxon>
        <taxon>Dikarya</taxon>
        <taxon>Ascomycota</taxon>
        <taxon>Taphrinomycotina</taxon>
        <taxon>Neolectales</taxon>
        <taxon>Neolectaceae</taxon>
        <taxon>Neolecta</taxon>
    </lineage>
</organism>
<feature type="transmembrane region" description="Helical" evidence="12">
    <location>
        <begin position="372"/>
        <end position="392"/>
    </location>
</feature>
<dbReference type="PANTHER" id="PTHR13890">
    <property type="entry name" value="RNA SPLICING PROTEIN MRS2, MITOCHONDRIAL"/>
    <property type="match status" value="1"/>
</dbReference>
<keyword evidence="10" id="KW-0496">Mitochondrion</keyword>
<protein>
    <recommendedName>
        <fullName evidence="12">Magnesium transporter</fullName>
    </recommendedName>
</protein>
<dbReference type="Proteomes" id="UP000186594">
    <property type="component" value="Unassembled WGS sequence"/>
</dbReference>
<keyword evidence="5 12" id="KW-0999">Mitochondrion inner membrane</keyword>
<evidence type="ECO:0000256" key="8">
    <source>
        <dbReference type="ARBA" id="ARBA00022989"/>
    </source>
</evidence>
<keyword evidence="4 12" id="KW-0812">Transmembrane</keyword>
<dbReference type="Gene3D" id="1.20.58.340">
    <property type="entry name" value="Magnesium transport protein CorA, transmembrane region"/>
    <property type="match status" value="1"/>
</dbReference>